<evidence type="ECO:0000313" key="2">
    <source>
        <dbReference type="Proteomes" id="UP000622552"/>
    </source>
</evidence>
<evidence type="ECO:0000313" key="1">
    <source>
        <dbReference type="EMBL" id="MBG6139181.1"/>
    </source>
</evidence>
<organism evidence="1 2">
    <name type="scientific">Longispora fulva</name>
    <dbReference type="NCBI Taxonomy" id="619741"/>
    <lineage>
        <taxon>Bacteria</taxon>
        <taxon>Bacillati</taxon>
        <taxon>Actinomycetota</taxon>
        <taxon>Actinomycetes</taxon>
        <taxon>Micromonosporales</taxon>
        <taxon>Micromonosporaceae</taxon>
        <taxon>Longispora</taxon>
    </lineage>
</organism>
<protein>
    <submittedName>
        <fullName evidence="1">Uncharacterized protein</fullName>
    </submittedName>
</protein>
<sequence length="75" mass="8090">MAKKMTFAFSESAAAILERVIAESGEGPSRWVEKACRDRWMAEATTALADNPDPLVAEFRTAFALPGEDSRATAA</sequence>
<comment type="caution">
    <text evidence="1">The sequence shown here is derived from an EMBL/GenBank/DDBJ whole genome shotgun (WGS) entry which is preliminary data.</text>
</comment>
<dbReference type="EMBL" id="JADOUF010000001">
    <property type="protein sequence ID" value="MBG6139181.1"/>
    <property type="molecule type" value="Genomic_DNA"/>
</dbReference>
<proteinExistence type="predicted"/>
<accession>A0A8J7GJB9</accession>
<name>A0A8J7GJB9_9ACTN</name>
<dbReference type="Proteomes" id="UP000622552">
    <property type="component" value="Unassembled WGS sequence"/>
</dbReference>
<keyword evidence="2" id="KW-1185">Reference proteome</keyword>
<gene>
    <name evidence="1" type="ORF">IW245_005375</name>
</gene>
<dbReference type="RefSeq" id="WP_197005865.1">
    <property type="nucleotide sequence ID" value="NZ_BONS01000012.1"/>
</dbReference>
<reference evidence="1" key="1">
    <citation type="submission" date="2020-11" db="EMBL/GenBank/DDBJ databases">
        <title>Sequencing the genomes of 1000 actinobacteria strains.</title>
        <authorList>
            <person name="Klenk H.-P."/>
        </authorList>
    </citation>
    <scope>NUCLEOTIDE SEQUENCE</scope>
    <source>
        <strain evidence="1">DSM 45356</strain>
    </source>
</reference>
<dbReference type="AlphaFoldDB" id="A0A8J7GJB9"/>